<sequence length="77" mass="8340">MPIAVARDCGCTVGDLPGLAMRQAADFYPGRSNTVRRAAFIIADTARTMLHTLRAVDRDDETLSALKMPVGFDDEIA</sequence>
<organism evidence="2 3">
    <name type="scientific">Corynebacterium freneyi</name>
    <dbReference type="NCBI Taxonomy" id="134034"/>
    <lineage>
        <taxon>Bacteria</taxon>
        <taxon>Bacillati</taxon>
        <taxon>Actinomycetota</taxon>
        <taxon>Actinomycetes</taxon>
        <taxon>Mycobacteriales</taxon>
        <taxon>Corynebacteriaceae</taxon>
        <taxon>Corynebacterium</taxon>
    </lineage>
</organism>
<keyword evidence="3" id="KW-1185">Reference proteome</keyword>
<protein>
    <recommendedName>
        <fullName evidence="1">Transposase IS110-like N-terminal domain-containing protein</fullName>
    </recommendedName>
</protein>
<reference evidence="2 3" key="1">
    <citation type="submission" date="2021-03" db="EMBL/GenBank/DDBJ databases">
        <title>Sequencing the genomes of 1000 actinobacteria strains.</title>
        <authorList>
            <person name="Klenk H.-P."/>
        </authorList>
    </citation>
    <scope>NUCLEOTIDE SEQUENCE [LARGE SCALE GENOMIC DNA]</scope>
    <source>
        <strain evidence="2 3">DSM 44506</strain>
    </source>
</reference>
<dbReference type="EMBL" id="JAGINY010000001">
    <property type="protein sequence ID" value="MBP2331940.1"/>
    <property type="molecule type" value="Genomic_DNA"/>
</dbReference>
<evidence type="ECO:0000259" key="1">
    <source>
        <dbReference type="Pfam" id="PF01548"/>
    </source>
</evidence>
<proteinExistence type="predicted"/>
<dbReference type="Pfam" id="PF01548">
    <property type="entry name" value="DEDD_Tnp_IS110"/>
    <property type="match status" value="1"/>
</dbReference>
<evidence type="ECO:0000313" key="2">
    <source>
        <dbReference type="EMBL" id="MBP2331940.1"/>
    </source>
</evidence>
<feature type="domain" description="Transposase IS110-like N-terminal" evidence="1">
    <location>
        <begin position="2"/>
        <end position="76"/>
    </location>
</feature>
<dbReference type="InterPro" id="IPR002525">
    <property type="entry name" value="Transp_IS110-like_N"/>
</dbReference>
<comment type="caution">
    <text evidence="2">The sequence shown here is derived from an EMBL/GenBank/DDBJ whole genome shotgun (WGS) entry which is preliminary data.</text>
</comment>
<evidence type="ECO:0000313" key="3">
    <source>
        <dbReference type="Proteomes" id="UP001519305"/>
    </source>
</evidence>
<gene>
    <name evidence="2" type="ORF">JOF33_000639</name>
</gene>
<name>A0ABS4U6V4_9CORY</name>
<dbReference type="Proteomes" id="UP001519305">
    <property type="component" value="Unassembled WGS sequence"/>
</dbReference>
<accession>A0ABS4U6V4</accession>